<sequence>MNIISIRPGKLKLWIAAAILTLLLGPGSPHDLSASGKETYRSLKLFTDVIRIVEDRYVDETDPKEMMEAAINGMLKGLDPHSALLPPEAFDELRVDTKGKFEGLGIVITIQKKALTVISPIVGTPAYKAGIKAGDIITRIDGKSSAGMELWEAVKKMRGPRGSSVTITILRKDRDPEDYTIVRDVIPITSVKSMLLEPGYGYAWITNFRSNTTSKFRQALKTLSAPEPLKGLVLDLRDNPGGTLDDAIKISDLFLEEGVIVSIKGRDQENPRSYKAGRNLPKRGYPVVVLINGGSASASEIVAGALQDNKRAIVLGTTSFGKGSVQSVERLRDGYGLKLTVARYYTPSGRSIQAKGIRPDIVLPYRFIDREKEYSEEDVMIKEKDLKNHLTAPGKAPEQKKKDDPEKTESESEKSEKKRSHGVESRHGPLEQESLMSDNQVVHAFDILKAYHILKN</sequence>
<dbReference type="InterPro" id="IPR029045">
    <property type="entry name" value="ClpP/crotonase-like_dom_sf"/>
</dbReference>
<dbReference type="SMART" id="SM00245">
    <property type="entry name" value="TSPc"/>
    <property type="match status" value="1"/>
</dbReference>
<dbReference type="CDD" id="cd07560">
    <property type="entry name" value="Peptidase_S41_CPP"/>
    <property type="match status" value="1"/>
</dbReference>
<dbReference type="GO" id="GO:0007165">
    <property type="term" value="P:signal transduction"/>
    <property type="evidence" value="ECO:0007669"/>
    <property type="project" value="TreeGrafter"/>
</dbReference>
<dbReference type="GO" id="GO:0004252">
    <property type="term" value="F:serine-type endopeptidase activity"/>
    <property type="evidence" value="ECO:0007669"/>
    <property type="project" value="UniProtKB-EC"/>
</dbReference>
<dbReference type="Gene3D" id="2.30.42.10">
    <property type="match status" value="1"/>
</dbReference>
<evidence type="ECO:0000256" key="4">
    <source>
        <dbReference type="ARBA" id="ARBA00022825"/>
    </source>
</evidence>
<dbReference type="AlphaFoldDB" id="A0A484HDN5"/>
<comment type="similarity">
    <text evidence="1 5">Belongs to the peptidase S41A family.</text>
</comment>
<keyword evidence="2 5" id="KW-0645">Protease</keyword>
<dbReference type="InterPro" id="IPR005151">
    <property type="entry name" value="Tail-specific_protease"/>
</dbReference>
<dbReference type="FunFam" id="2.30.42.10:FF:000063">
    <property type="entry name" value="Peptidase, S41 family"/>
    <property type="match status" value="1"/>
</dbReference>
<dbReference type="InterPro" id="IPR004447">
    <property type="entry name" value="Peptidase_S41A"/>
</dbReference>
<dbReference type="Pfam" id="PF03572">
    <property type="entry name" value="Peptidase_S41"/>
    <property type="match status" value="1"/>
</dbReference>
<dbReference type="Gene3D" id="3.90.226.10">
    <property type="entry name" value="2-enoyl-CoA Hydratase, Chain A, domain 1"/>
    <property type="match status" value="1"/>
</dbReference>
<evidence type="ECO:0000256" key="6">
    <source>
        <dbReference type="SAM" id="MobiDB-lite"/>
    </source>
</evidence>
<evidence type="ECO:0000259" key="7">
    <source>
        <dbReference type="PROSITE" id="PS50106"/>
    </source>
</evidence>
<feature type="compositionally biased region" description="Basic and acidic residues" evidence="6">
    <location>
        <begin position="397"/>
        <end position="430"/>
    </location>
</feature>
<dbReference type="EC" id="3.4.21.102" evidence="8"/>
<evidence type="ECO:0000313" key="8">
    <source>
        <dbReference type="EMBL" id="VEN73348.1"/>
    </source>
</evidence>
<evidence type="ECO:0000256" key="3">
    <source>
        <dbReference type="ARBA" id="ARBA00022801"/>
    </source>
</evidence>
<protein>
    <submittedName>
        <fullName evidence="8">Carboxy-terminal-processing protease</fullName>
        <ecNumber evidence="8">3.4.21.102</ecNumber>
    </submittedName>
</protein>
<feature type="domain" description="PDZ" evidence="7">
    <location>
        <begin position="90"/>
        <end position="158"/>
    </location>
</feature>
<dbReference type="SUPFAM" id="SSF52096">
    <property type="entry name" value="ClpP/crotonase"/>
    <property type="match status" value="1"/>
</dbReference>
<name>A0A484HDN5_9BACT</name>
<dbReference type="SMART" id="SM00228">
    <property type="entry name" value="PDZ"/>
    <property type="match status" value="1"/>
</dbReference>
<evidence type="ECO:0000256" key="5">
    <source>
        <dbReference type="RuleBase" id="RU004404"/>
    </source>
</evidence>
<gene>
    <name evidence="8" type="primary">ctpA</name>
    <name evidence="8" type="ORF">EPICR_160010</name>
</gene>
<dbReference type="SUPFAM" id="SSF50156">
    <property type="entry name" value="PDZ domain-like"/>
    <property type="match status" value="1"/>
</dbReference>
<dbReference type="EMBL" id="CAACVI010000008">
    <property type="protein sequence ID" value="VEN73348.1"/>
    <property type="molecule type" value="Genomic_DNA"/>
</dbReference>
<organism evidence="8">
    <name type="scientific">uncultured Desulfobacteraceae bacterium</name>
    <dbReference type="NCBI Taxonomy" id="218296"/>
    <lineage>
        <taxon>Bacteria</taxon>
        <taxon>Pseudomonadati</taxon>
        <taxon>Thermodesulfobacteriota</taxon>
        <taxon>Desulfobacteria</taxon>
        <taxon>Desulfobacterales</taxon>
        <taxon>Desulfobacteraceae</taxon>
        <taxon>environmental samples</taxon>
    </lineage>
</organism>
<dbReference type="InterPro" id="IPR036034">
    <property type="entry name" value="PDZ_sf"/>
</dbReference>
<proteinExistence type="inferred from homology"/>
<dbReference type="PANTHER" id="PTHR32060">
    <property type="entry name" value="TAIL-SPECIFIC PROTEASE"/>
    <property type="match status" value="1"/>
</dbReference>
<dbReference type="Pfam" id="PF17820">
    <property type="entry name" value="PDZ_6"/>
    <property type="match status" value="1"/>
</dbReference>
<evidence type="ECO:0000256" key="2">
    <source>
        <dbReference type="ARBA" id="ARBA00022670"/>
    </source>
</evidence>
<dbReference type="PANTHER" id="PTHR32060:SF30">
    <property type="entry name" value="CARBOXY-TERMINAL PROCESSING PROTEASE CTPA"/>
    <property type="match status" value="1"/>
</dbReference>
<keyword evidence="3 5" id="KW-0378">Hydrolase</keyword>
<evidence type="ECO:0000256" key="1">
    <source>
        <dbReference type="ARBA" id="ARBA00009179"/>
    </source>
</evidence>
<dbReference type="PROSITE" id="PS50106">
    <property type="entry name" value="PDZ"/>
    <property type="match status" value="1"/>
</dbReference>
<reference evidence="8" key="1">
    <citation type="submission" date="2019-01" db="EMBL/GenBank/DDBJ databases">
        <authorList>
            <consortium name="Genoscope - CEA"/>
            <person name="William W."/>
        </authorList>
    </citation>
    <scope>NUCLEOTIDE SEQUENCE</scope>
    <source>
        <strain evidence="8">CR-1</strain>
    </source>
</reference>
<dbReference type="GO" id="GO:0006508">
    <property type="term" value="P:proteolysis"/>
    <property type="evidence" value="ECO:0007669"/>
    <property type="project" value="UniProtKB-KW"/>
</dbReference>
<feature type="region of interest" description="Disordered" evidence="6">
    <location>
        <begin position="385"/>
        <end position="437"/>
    </location>
</feature>
<accession>A0A484HDN5</accession>
<dbReference type="Gene3D" id="3.30.750.44">
    <property type="match status" value="1"/>
</dbReference>
<dbReference type="InterPro" id="IPR041489">
    <property type="entry name" value="PDZ_6"/>
</dbReference>
<dbReference type="NCBIfam" id="TIGR00225">
    <property type="entry name" value="prc"/>
    <property type="match status" value="1"/>
</dbReference>
<keyword evidence="4 5" id="KW-0720">Serine protease</keyword>
<dbReference type="InterPro" id="IPR001478">
    <property type="entry name" value="PDZ"/>
</dbReference>
<dbReference type="GO" id="GO:0030288">
    <property type="term" value="C:outer membrane-bounded periplasmic space"/>
    <property type="evidence" value="ECO:0007669"/>
    <property type="project" value="TreeGrafter"/>
</dbReference>
<dbReference type="CDD" id="cd06782">
    <property type="entry name" value="cpPDZ_CPP-like"/>
    <property type="match status" value="1"/>
</dbReference>